<evidence type="ECO:0000313" key="1">
    <source>
        <dbReference type="EMBL" id="ORE08287.1"/>
    </source>
</evidence>
<dbReference type="AlphaFoldDB" id="A0A1X0R8A4"/>
<dbReference type="InterPro" id="IPR038966">
    <property type="entry name" value="TMA17"/>
</dbReference>
<dbReference type="EMBL" id="KV921890">
    <property type="protein sequence ID" value="ORE08287.1"/>
    <property type="molecule type" value="Genomic_DNA"/>
</dbReference>
<dbReference type="Proteomes" id="UP000242414">
    <property type="component" value="Unassembled WGS sequence"/>
</dbReference>
<organism evidence="1">
    <name type="scientific">Rhizopus microsporus var. microsporus</name>
    <dbReference type="NCBI Taxonomy" id="86635"/>
    <lineage>
        <taxon>Eukaryota</taxon>
        <taxon>Fungi</taxon>
        <taxon>Fungi incertae sedis</taxon>
        <taxon>Mucoromycota</taxon>
        <taxon>Mucoromycotina</taxon>
        <taxon>Mucoromycetes</taxon>
        <taxon>Mucorales</taxon>
        <taxon>Mucorineae</taxon>
        <taxon>Rhizopodaceae</taxon>
        <taxon>Rhizopus</taxon>
    </lineage>
</organism>
<dbReference type="PANTHER" id="PTHR40422:SF1">
    <property type="entry name" value="TRANSLATION MACHINERY-ASSOCIATED PROTEIN 17"/>
    <property type="match status" value="1"/>
</dbReference>
<proteinExistence type="predicted"/>
<gene>
    <name evidence="1" type="ORF">BCV72DRAFT_261511</name>
</gene>
<dbReference type="GO" id="GO:0030674">
    <property type="term" value="F:protein-macromolecule adaptor activity"/>
    <property type="evidence" value="ECO:0007669"/>
    <property type="project" value="TreeGrafter"/>
</dbReference>
<accession>A0A1X0R8A4</accession>
<dbReference type="PANTHER" id="PTHR40422">
    <property type="entry name" value="TRANSLATION MACHINERY-ASSOCIATED PROTEIN 17"/>
    <property type="match status" value="1"/>
</dbReference>
<name>A0A1X0R8A4_RHIZD</name>
<dbReference type="OrthoDB" id="548474at2759"/>
<dbReference type="GO" id="GO:0070682">
    <property type="term" value="P:proteasome regulatory particle assembly"/>
    <property type="evidence" value="ECO:0007669"/>
    <property type="project" value="InterPro"/>
</dbReference>
<sequence>MNTTQLRKALNELPATSLISEVHEIQNCIAHLIKSNHEMREFDTEQNDPDLTQAIKENQDLIQRKQEQINLTLEVIRERLGEAAWREVGSDIKAFKEKYAQELQSEKKEERIEDDGVYL</sequence>
<reference evidence="1" key="1">
    <citation type="journal article" date="2016" name="Proc. Natl. Acad. Sci. U.S.A.">
        <title>Lipid metabolic changes in an early divergent fungus govern the establishment of a mutualistic symbiosis with endobacteria.</title>
        <authorList>
            <person name="Lastovetsky O.A."/>
            <person name="Gaspar M.L."/>
            <person name="Mondo S.J."/>
            <person name="LaButti K.M."/>
            <person name="Sandor L."/>
            <person name="Grigoriev I.V."/>
            <person name="Henry S.A."/>
            <person name="Pawlowska T.E."/>
        </authorList>
    </citation>
    <scope>NUCLEOTIDE SEQUENCE [LARGE SCALE GENOMIC DNA]</scope>
    <source>
        <strain evidence="1">ATCC 52814</strain>
    </source>
</reference>
<protein>
    <submittedName>
        <fullName evidence="1">Uncharacterized protein</fullName>
    </submittedName>
</protein>
<dbReference type="VEuPathDB" id="FungiDB:BCV72DRAFT_261511"/>